<dbReference type="NCBIfam" id="TIGR03838">
    <property type="entry name" value="queuosine_YadB"/>
    <property type="match status" value="1"/>
</dbReference>
<evidence type="ECO:0000256" key="3">
    <source>
        <dbReference type="ARBA" id="ARBA00022741"/>
    </source>
</evidence>
<evidence type="ECO:0000256" key="7">
    <source>
        <dbReference type="HAMAP-Rule" id="MF_01428"/>
    </source>
</evidence>
<comment type="similarity">
    <text evidence="7">Belongs to the class-I aminoacyl-tRNA synthetase family. GluQ subfamily.</text>
</comment>
<dbReference type="InterPro" id="IPR014729">
    <property type="entry name" value="Rossmann-like_a/b/a_fold"/>
</dbReference>
<dbReference type="Proteomes" id="UP000185766">
    <property type="component" value="Unassembled WGS sequence"/>
</dbReference>
<dbReference type="STRING" id="1429083.GCA_001885685_02620"/>
<keyword evidence="5 7" id="KW-0067">ATP-binding</keyword>
<name>A0A1H7INT8_9GAMM</name>
<protein>
    <recommendedName>
        <fullName evidence="7">Glutamyl-Q tRNA(Asp) synthetase</fullName>
        <shortName evidence="7">Glu-Q-RSs</shortName>
        <ecNumber evidence="7">6.1.1.-</ecNumber>
    </recommendedName>
</protein>
<evidence type="ECO:0000256" key="4">
    <source>
        <dbReference type="ARBA" id="ARBA00022833"/>
    </source>
</evidence>
<sequence>MPAYIGRFAPTPSGYLHFGSLLAALASFLDARHAGGQWLLRMEDLDPPREVPGAAAAILHTLDVYGLHWDGPVLYQSQRGEAYADICAQLYQQELAYYCTCSRKDLSAYQGHYPGLCRAAHKPADNAALRLRCEPQTLSFNDRLQGLCQGDAASEGDFIIRRRDGLFAYHLAVVLDDAYQGISHIVRGADLLDSTFKHLFLQRLLQLPEPEYLHIPLILQPDGHKLGKSYRSPALPHEQVAPLLLRALHALGQNPPAQLREASRDELLHWAIQHWQASALPAAASLFEADL</sequence>
<dbReference type="HAMAP" id="MF_01428">
    <property type="entry name" value="Glu_Q_tRNA_synth"/>
    <property type="match status" value="1"/>
</dbReference>
<keyword evidence="8" id="KW-0648">Protein biosynthesis</keyword>
<dbReference type="AlphaFoldDB" id="A0A1H7INT8"/>
<dbReference type="GO" id="GO:0006400">
    <property type="term" value="P:tRNA modification"/>
    <property type="evidence" value="ECO:0007669"/>
    <property type="project" value="InterPro"/>
</dbReference>
<organism evidence="10 11">
    <name type="scientific">Atopomonas hussainii</name>
    <dbReference type="NCBI Taxonomy" id="1429083"/>
    <lineage>
        <taxon>Bacteria</taxon>
        <taxon>Pseudomonadati</taxon>
        <taxon>Pseudomonadota</taxon>
        <taxon>Gammaproteobacteria</taxon>
        <taxon>Pseudomonadales</taxon>
        <taxon>Pseudomonadaceae</taxon>
        <taxon>Atopomonas</taxon>
    </lineage>
</organism>
<evidence type="ECO:0000256" key="8">
    <source>
        <dbReference type="RuleBase" id="RU363037"/>
    </source>
</evidence>
<dbReference type="Gene3D" id="3.40.50.620">
    <property type="entry name" value="HUPs"/>
    <property type="match status" value="1"/>
</dbReference>
<dbReference type="EMBL" id="FOAS01000004">
    <property type="protein sequence ID" value="SEK64088.1"/>
    <property type="molecule type" value="Genomic_DNA"/>
</dbReference>
<gene>
    <name evidence="7" type="primary">gluQ</name>
    <name evidence="10" type="ORF">SAMN05216214_10424</name>
</gene>
<accession>A0A1H7INT8</accession>
<dbReference type="InterPro" id="IPR022380">
    <property type="entry name" value="Glu-Q_tRNA(Asp)_Synthase"/>
</dbReference>
<dbReference type="RefSeq" id="WP_074865653.1">
    <property type="nucleotide sequence ID" value="NZ_FOAS01000004.1"/>
</dbReference>
<feature type="binding site" evidence="7">
    <location>
        <begin position="7"/>
        <end position="11"/>
    </location>
    <ligand>
        <name>L-glutamate</name>
        <dbReference type="ChEBI" id="CHEBI:29985"/>
    </ligand>
</feature>
<feature type="binding site" evidence="7">
    <location>
        <position position="99"/>
    </location>
    <ligand>
        <name>Zn(2+)</name>
        <dbReference type="ChEBI" id="CHEBI:29105"/>
    </ligand>
</feature>
<dbReference type="InterPro" id="IPR049940">
    <property type="entry name" value="GluQ/Sye"/>
</dbReference>
<feature type="domain" description="Glutamyl/glutaminyl-tRNA synthetase class Ib catalytic" evidence="9">
    <location>
        <begin position="7"/>
        <end position="228"/>
    </location>
</feature>
<dbReference type="EC" id="6.1.1.-" evidence="7"/>
<evidence type="ECO:0000259" key="9">
    <source>
        <dbReference type="Pfam" id="PF00749"/>
    </source>
</evidence>
<dbReference type="PANTHER" id="PTHR43311:SF1">
    <property type="entry name" value="GLUTAMYL-Q TRNA(ASP) SYNTHETASE"/>
    <property type="match status" value="1"/>
</dbReference>
<evidence type="ECO:0000313" key="11">
    <source>
        <dbReference type="Proteomes" id="UP000185766"/>
    </source>
</evidence>
<feature type="binding site" evidence="7">
    <location>
        <position position="117"/>
    </location>
    <ligand>
        <name>Zn(2+)</name>
        <dbReference type="ChEBI" id="CHEBI:29105"/>
    </ligand>
</feature>
<dbReference type="SUPFAM" id="SSF52374">
    <property type="entry name" value="Nucleotidylyl transferase"/>
    <property type="match status" value="1"/>
</dbReference>
<keyword evidence="4 7" id="KW-0862">Zinc</keyword>
<dbReference type="GO" id="GO:0006424">
    <property type="term" value="P:glutamyl-tRNA aminoacylation"/>
    <property type="evidence" value="ECO:0007669"/>
    <property type="project" value="InterPro"/>
</dbReference>
<feature type="short sequence motif" description="'HIGH' region" evidence="7">
    <location>
        <begin position="10"/>
        <end position="20"/>
    </location>
</feature>
<dbReference type="PANTHER" id="PTHR43311">
    <property type="entry name" value="GLUTAMATE--TRNA LIGASE"/>
    <property type="match status" value="1"/>
</dbReference>
<dbReference type="Pfam" id="PF00749">
    <property type="entry name" value="tRNA-synt_1c"/>
    <property type="match status" value="1"/>
</dbReference>
<dbReference type="InterPro" id="IPR000924">
    <property type="entry name" value="Glu/Gln-tRNA-synth"/>
</dbReference>
<dbReference type="GO" id="GO:0005524">
    <property type="term" value="F:ATP binding"/>
    <property type="evidence" value="ECO:0007669"/>
    <property type="project" value="UniProtKB-KW"/>
</dbReference>
<evidence type="ECO:0000256" key="6">
    <source>
        <dbReference type="ARBA" id="ARBA00023146"/>
    </source>
</evidence>
<comment type="function">
    <text evidence="7">Catalyzes the tRNA-independent activation of glutamate in presence of ATP and the subsequent transfer of glutamate onto a tRNA(Asp). Glutamate is transferred on the 2-amino-5-(4,5-dihydroxy-2-cyclopenten-1-yl) moiety of the queuosine in the wobble position of the QUC anticodon.</text>
</comment>
<keyword evidence="1 7" id="KW-0436">Ligase</keyword>
<keyword evidence="11" id="KW-1185">Reference proteome</keyword>
<dbReference type="PRINTS" id="PR00987">
    <property type="entry name" value="TRNASYNTHGLU"/>
</dbReference>
<dbReference type="GO" id="GO:0004818">
    <property type="term" value="F:glutamate-tRNA ligase activity"/>
    <property type="evidence" value="ECO:0007669"/>
    <property type="project" value="TreeGrafter"/>
</dbReference>
<dbReference type="GO" id="GO:0008270">
    <property type="term" value="F:zinc ion binding"/>
    <property type="evidence" value="ECO:0007669"/>
    <property type="project" value="UniProtKB-UniRule"/>
</dbReference>
<feature type="binding site" evidence="7">
    <location>
        <position position="101"/>
    </location>
    <ligand>
        <name>Zn(2+)</name>
        <dbReference type="ChEBI" id="CHEBI:29105"/>
    </ligand>
</feature>
<keyword evidence="6 7" id="KW-0030">Aminoacyl-tRNA synthetase</keyword>
<evidence type="ECO:0000256" key="1">
    <source>
        <dbReference type="ARBA" id="ARBA00022598"/>
    </source>
</evidence>
<proteinExistence type="inferred from homology"/>
<comment type="cofactor">
    <cofactor evidence="7">
        <name>Zn(2+)</name>
        <dbReference type="ChEBI" id="CHEBI:29105"/>
    </cofactor>
    <text evidence="7">Binds 1 zinc ion per subunit.</text>
</comment>
<keyword evidence="2 7" id="KW-0479">Metal-binding</keyword>
<feature type="binding site" evidence="7">
    <location>
        <position position="43"/>
    </location>
    <ligand>
        <name>L-glutamate</name>
        <dbReference type="ChEBI" id="CHEBI:29985"/>
    </ligand>
</feature>
<reference evidence="10 11" key="1">
    <citation type="submission" date="2016-10" db="EMBL/GenBank/DDBJ databases">
        <authorList>
            <person name="de Groot N.N."/>
        </authorList>
    </citation>
    <scope>NUCLEOTIDE SEQUENCE [LARGE SCALE GENOMIC DNA]</scope>
    <source>
        <strain evidence="10 11">JCM 19513</strain>
    </source>
</reference>
<evidence type="ECO:0000256" key="5">
    <source>
        <dbReference type="ARBA" id="ARBA00022840"/>
    </source>
</evidence>
<feature type="binding site" evidence="7">
    <location>
        <position position="169"/>
    </location>
    <ligand>
        <name>L-glutamate</name>
        <dbReference type="ChEBI" id="CHEBI:29985"/>
    </ligand>
</feature>
<keyword evidence="3 7" id="KW-0547">Nucleotide-binding</keyword>
<feature type="binding site" evidence="7">
    <location>
        <position position="113"/>
    </location>
    <ligand>
        <name>Zn(2+)</name>
        <dbReference type="ChEBI" id="CHEBI:29105"/>
    </ligand>
</feature>
<feature type="short sequence motif" description="'KMSKS' region" evidence="7">
    <location>
        <begin position="225"/>
        <end position="229"/>
    </location>
</feature>
<dbReference type="FunFam" id="3.40.50.620:FF:000093">
    <property type="entry name" value="Glutamyl-Q tRNA(Asp) synthetase"/>
    <property type="match status" value="1"/>
</dbReference>
<feature type="binding site" evidence="7">
    <location>
        <position position="187"/>
    </location>
    <ligand>
        <name>L-glutamate</name>
        <dbReference type="ChEBI" id="CHEBI:29985"/>
    </ligand>
</feature>
<dbReference type="InterPro" id="IPR020058">
    <property type="entry name" value="Glu/Gln-tRNA-synth_Ib_cat-dom"/>
</dbReference>
<dbReference type="GO" id="GO:0005829">
    <property type="term" value="C:cytosol"/>
    <property type="evidence" value="ECO:0007669"/>
    <property type="project" value="TreeGrafter"/>
</dbReference>
<evidence type="ECO:0000313" key="10">
    <source>
        <dbReference type="EMBL" id="SEK64088.1"/>
    </source>
</evidence>
<dbReference type="NCBIfam" id="NF004314">
    <property type="entry name" value="PRK05710.1-3"/>
    <property type="match status" value="1"/>
</dbReference>
<evidence type="ECO:0000256" key="2">
    <source>
        <dbReference type="ARBA" id="ARBA00022723"/>
    </source>
</evidence>
<feature type="binding site" evidence="7">
    <location>
        <position position="228"/>
    </location>
    <ligand>
        <name>ATP</name>
        <dbReference type="ChEBI" id="CHEBI:30616"/>
    </ligand>
</feature>